<dbReference type="Proteomes" id="UP000321353">
    <property type="component" value="Chromosome"/>
</dbReference>
<keyword evidence="4" id="KW-1185">Reference proteome</keyword>
<protein>
    <submittedName>
        <fullName evidence="3">Inosose isomerase</fullName>
        <ecNumber evidence="3">5.3.99.-</ecNumber>
    </submittedName>
</protein>
<dbReference type="Pfam" id="PF01261">
    <property type="entry name" value="AP_endonuc_2"/>
    <property type="match status" value="1"/>
</dbReference>
<dbReference type="KEGG" id="smam:Mal15_17500"/>
<reference evidence="3 4" key="1">
    <citation type="submission" date="2019-02" db="EMBL/GenBank/DDBJ databases">
        <title>Planctomycetal bacteria perform biofilm scaping via a novel small molecule.</title>
        <authorList>
            <person name="Jeske O."/>
            <person name="Boedeker C."/>
            <person name="Wiegand S."/>
            <person name="Breitling P."/>
            <person name="Kallscheuer N."/>
            <person name="Jogler M."/>
            <person name="Rohde M."/>
            <person name="Petersen J."/>
            <person name="Medema M.H."/>
            <person name="Surup F."/>
            <person name="Jogler C."/>
        </authorList>
    </citation>
    <scope>NUCLEOTIDE SEQUENCE [LARGE SCALE GENOMIC DNA]</scope>
    <source>
        <strain evidence="3 4">Mal15</strain>
    </source>
</reference>
<feature type="signal peptide" evidence="1">
    <location>
        <begin position="1"/>
        <end position="26"/>
    </location>
</feature>
<dbReference type="Gene3D" id="3.20.20.150">
    <property type="entry name" value="Divalent-metal-dependent TIM barrel enzymes"/>
    <property type="match status" value="1"/>
</dbReference>
<keyword evidence="1" id="KW-0732">Signal</keyword>
<dbReference type="PANTHER" id="PTHR12110">
    <property type="entry name" value="HYDROXYPYRUVATE ISOMERASE"/>
    <property type="match status" value="1"/>
</dbReference>
<evidence type="ECO:0000313" key="4">
    <source>
        <dbReference type="Proteomes" id="UP000321353"/>
    </source>
</evidence>
<proteinExistence type="predicted"/>
<dbReference type="InterPro" id="IPR036237">
    <property type="entry name" value="Xyl_isomerase-like_sf"/>
</dbReference>
<organism evidence="3 4">
    <name type="scientific">Stieleria maiorica</name>
    <dbReference type="NCBI Taxonomy" id="2795974"/>
    <lineage>
        <taxon>Bacteria</taxon>
        <taxon>Pseudomonadati</taxon>
        <taxon>Planctomycetota</taxon>
        <taxon>Planctomycetia</taxon>
        <taxon>Pirellulales</taxon>
        <taxon>Pirellulaceae</taxon>
        <taxon>Stieleria</taxon>
    </lineage>
</organism>
<dbReference type="InterPro" id="IPR006311">
    <property type="entry name" value="TAT_signal"/>
</dbReference>
<accession>A0A5B9MET6</accession>
<dbReference type="RefSeq" id="WP_147867353.1">
    <property type="nucleotide sequence ID" value="NZ_CP036264.1"/>
</dbReference>
<dbReference type="PROSITE" id="PS51318">
    <property type="entry name" value="TAT"/>
    <property type="match status" value="1"/>
</dbReference>
<keyword evidence="3" id="KW-0413">Isomerase</keyword>
<feature type="chain" id="PRO_5022751717" evidence="1">
    <location>
        <begin position="27"/>
        <end position="316"/>
    </location>
</feature>
<evidence type="ECO:0000313" key="3">
    <source>
        <dbReference type="EMBL" id="QEF97707.1"/>
    </source>
</evidence>
<dbReference type="EMBL" id="CP036264">
    <property type="protein sequence ID" value="QEF97707.1"/>
    <property type="molecule type" value="Genomic_DNA"/>
</dbReference>
<dbReference type="EC" id="5.3.99.-" evidence="3"/>
<dbReference type="GO" id="GO:0016853">
    <property type="term" value="F:isomerase activity"/>
    <property type="evidence" value="ECO:0007669"/>
    <property type="project" value="UniProtKB-KW"/>
</dbReference>
<dbReference type="InterPro" id="IPR013022">
    <property type="entry name" value="Xyl_isomerase-like_TIM-brl"/>
</dbReference>
<name>A0A5B9MET6_9BACT</name>
<evidence type="ECO:0000259" key="2">
    <source>
        <dbReference type="Pfam" id="PF01261"/>
    </source>
</evidence>
<dbReference type="AlphaFoldDB" id="A0A5B9MET6"/>
<sequence precursor="true">MKFTRRDVLAASAGLFSMATCSSAFASTEAKRKFTVDLRWGSIGVKANQNEAIELAAKHGFESVAASPQELEKLSDAQSEALVGTLKEKGLVWGSSGLPVDFRKDDATFKRDLGALPAQAAALRRAGVDRMGTWIRPCHDDLTYVANFKQHADRLRQCAKILKDHGLRLGLEYVGTATLRNSKRFPFIHTMRETAELHSAIGVDNMGFVLDSWHWYTAGETADDIRSLNANQIVGCDLNDAPKDVPVDQQIDNRRELPAATGVIDVKSFLQALIDVGYDGPVRAEPFNQALNQMDNDDACEATSKAIRKAIALVEG</sequence>
<evidence type="ECO:0000256" key="1">
    <source>
        <dbReference type="SAM" id="SignalP"/>
    </source>
</evidence>
<feature type="domain" description="Xylose isomerase-like TIM barrel" evidence="2">
    <location>
        <begin position="53"/>
        <end position="298"/>
    </location>
</feature>
<dbReference type="SUPFAM" id="SSF51658">
    <property type="entry name" value="Xylose isomerase-like"/>
    <property type="match status" value="1"/>
</dbReference>
<gene>
    <name evidence="3" type="primary">iolI_2</name>
    <name evidence="3" type="ORF">Mal15_17500</name>
</gene>
<dbReference type="InterPro" id="IPR050312">
    <property type="entry name" value="IolE/XylAMocC-like"/>
</dbReference>